<name>A0ABQ7EW36_BRACR</name>
<dbReference type="PANTHER" id="PTHR21385:SF0">
    <property type="entry name" value="RE51073P"/>
    <property type="match status" value="1"/>
</dbReference>
<accession>A0ABQ7EW36</accession>
<evidence type="ECO:0000259" key="1">
    <source>
        <dbReference type="PROSITE" id="PS00028"/>
    </source>
</evidence>
<dbReference type="PANTHER" id="PTHR21385">
    <property type="entry name" value="ZINC FINGER PROTEIN-RELATED"/>
    <property type="match status" value="1"/>
</dbReference>
<protein>
    <recommendedName>
        <fullName evidence="1">C2H2-type domain-containing protein</fullName>
    </recommendedName>
</protein>
<proteinExistence type="predicted"/>
<gene>
    <name evidence="2" type="ORF">DY000_02050468</name>
</gene>
<dbReference type="Proteomes" id="UP000266723">
    <property type="component" value="Unassembled WGS sequence"/>
</dbReference>
<evidence type="ECO:0000313" key="2">
    <source>
        <dbReference type="EMBL" id="KAF3607455.1"/>
    </source>
</evidence>
<dbReference type="EMBL" id="QGKV02000297">
    <property type="protein sequence ID" value="KAF3607455.1"/>
    <property type="molecule type" value="Genomic_DNA"/>
</dbReference>
<dbReference type="InterPro" id="IPR013087">
    <property type="entry name" value="Znf_C2H2_type"/>
</dbReference>
<keyword evidence="3" id="KW-1185">Reference proteome</keyword>
<reference evidence="2 3" key="1">
    <citation type="journal article" date="2020" name="BMC Genomics">
        <title>Intraspecific diversification of the crop wild relative Brassica cretica Lam. using demographic model selection.</title>
        <authorList>
            <person name="Kioukis A."/>
            <person name="Michalopoulou V.A."/>
            <person name="Briers L."/>
            <person name="Pirintsos S."/>
            <person name="Studholme D.J."/>
            <person name="Pavlidis P."/>
            <person name="Sarris P.F."/>
        </authorList>
    </citation>
    <scope>NUCLEOTIDE SEQUENCE [LARGE SCALE GENOMIC DNA]</scope>
    <source>
        <strain evidence="3">cv. PFS-1207/04</strain>
    </source>
</reference>
<dbReference type="PROSITE" id="PS00028">
    <property type="entry name" value="ZINC_FINGER_C2H2_1"/>
    <property type="match status" value="1"/>
</dbReference>
<comment type="caution">
    <text evidence="2">The sequence shown here is derived from an EMBL/GenBank/DDBJ whole genome shotgun (WGS) entry which is preliminary data.</text>
</comment>
<sequence length="234" mass="26540">MITPSDVPSRWRKKSPNGFRRRLRLFSCSMGRLKESSPVILLLLLFPLLLHQSLTKVLGESESTRFGFCSSQYLTPFVERERYQIPDKCRLHPDNDLYRDQEQHKVHVDVYEWKCGYCRKSFNEDKFLDQHFATRHFNLLNTTGTKCLADLCGALHCDFVLSSKKAKSKCNPAAAAQNRHLCESLANTCFPVSQGPAASRLHEEIGCLLPRCINTDLDATPTLLSAGLLTPKVP</sequence>
<evidence type="ECO:0000313" key="3">
    <source>
        <dbReference type="Proteomes" id="UP000266723"/>
    </source>
</evidence>
<organism evidence="2 3">
    <name type="scientific">Brassica cretica</name>
    <name type="common">Mustard</name>
    <dbReference type="NCBI Taxonomy" id="69181"/>
    <lineage>
        <taxon>Eukaryota</taxon>
        <taxon>Viridiplantae</taxon>
        <taxon>Streptophyta</taxon>
        <taxon>Embryophyta</taxon>
        <taxon>Tracheophyta</taxon>
        <taxon>Spermatophyta</taxon>
        <taxon>Magnoliopsida</taxon>
        <taxon>eudicotyledons</taxon>
        <taxon>Gunneridae</taxon>
        <taxon>Pentapetalae</taxon>
        <taxon>rosids</taxon>
        <taxon>malvids</taxon>
        <taxon>Brassicales</taxon>
        <taxon>Brassicaceae</taxon>
        <taxon>Brassiceae</taxon>
        <taxon>Brassica</taxon>
    </lineage>
</organism>
<feature type="domain" description="C2H2-type" evidence="1">
    <location>
        <begin position="115"/>
        <end position="136"/>
    </location>
</feature>